<keyword evidence="1" id="KW-0472">Membrane</keyword>
<evidence type="ECO:0000313" key="2">
    <source>
        <dbReference type="EMBL" id="PIV10491.1"/>
    </source>
</evidence>
<dbReference type="EMBL" id="PEUX01000003">
    <property type="protein sequence ID" value="PIV10491.1"/>
    <property type="molecule type" value="Genomic_DNA"/>
</dbReference>
<keyword evidence="1" id="KW-0812">Transmembrane</keyword>
<proteinExistence type="predicted"/>
<gene>
    <name evidence="2" type="ORF">COS49_00195</name>
</gene>
<feature type="transmembrane region" description="Helical" evidence="1">
    <location>
        <begin position="84"/>
        <end position="102"/>
    </location>
</feature>
<dbReference type="AlphaFoldDB" id="A0A2M7BVB3"/>
<evidence type="ECO:0000313" key="3">
    <source>
        <dbReference type="Proteomes" id="UP000229894"/>
    </source>
</evidence>
<protein>
    <recommendedName>
        <fullName evidence="4">Major facilitator superfamily (MFS) profile domain-containing protein</fullName>
    </recommendedName>
</protein>
<name>A0A2M7BVB3_9BACT</name>
<dbReference type="Proteomes" id="UP000229894">
    <property type="component" value="Unassembled WGS sequence"/>
</dbReference>
<evidence type="ECO:0008006" key="4">
    <source>
        <dbReference type="Google" id="ProtNLM"/>
    </source>
</evidence>
<comment type="caution">
    <text evidence="2">The sequence shown here is derived from an EMBL/GenBank/DDBJ whole genome shotgun (WGS) entry which is preliminary data.</text>
</comment>
<feature type="transmembrane region" description="Helical" evidence="1">
    <location>
        <begin position="32"/>
        <end position="63"/>
    </location>
</feature>
<reference evidence="3" key="1">
    <citation type="submission" date="2017-09" db="EMBL/GenBank/DDBJ databases">
        <title>Depth-based differentiation of microbial function through sediment-hosted aquifers and enrichment of novel symbionts in the deep terrestrial subsurface.</title>
        <authorList>
            <person name="Probst A.J."/>
            <person name="Ladd B."/>
            <person name="Jarett J.K."/>
            <person name="Geller-Mcgrath D.E."/>
            <person name="Sieber C.M.K."/>
            <person name="Emerson J.B."/>
            <person name="Anantharaman K."/>
            <person name="Thomas B.C."/>
            <person name="Malmstrom R."/>
            <person name="Stieglmeier M."/>
            <person name="Klingl A."/>
            <person name="Woyke T."/>
            <person name="Ryan C.M."/>
            <person name="Banfield J.F."/>
        </authorList>
    </citation>
    <scope>NUCLEOTIDE SEQUENCE [LARGE SCALE GENOMIC DNA]</scope>
</reference>
<evidence type="ECO:0000256" key="1">
    <source>
        <dbReference type="SAM" id="Phobius"/>
    </source>
</evidence>
<organism evidence="2 3">
    <name type="scientific">Candidatus Portnoybacteria bacterium CG03_land_8_20_14_0_80_41_10</name>
    <dbReference type="NCBI Taxonomy" id="1974808"/>
    <lineage>
        <taxon>Bacteria</taxon>
        <taxon>Candidatus Portnoyibacteriota</taxon>
    </lineage>
</organism>
<accession>A0A2M7BVB3</accession>
<feature type="transmembrane region" description="Helical" evidence="1">
    <location>
        <begin position="108"/>
        <end position="128"/>
    </location>
</feature>
<sequence>MNSSVLLAGLILATLLAGACLAAILIYFNPFSAGWLILTLFYLSLFIATTGLLTLIGLIIRCFSQRKTFRQRTSASRLGRHLEISFRQAILLGSILVSVLILQSQRLLAWWHLIILVGLAGLAEWWLAKK</sequence>
<keyword evidence="1" id="KW-1133">Transmembrane helix</keyword>